<dbReference type="AlphaFoldDB" id="A0A2D4IVZ3"/>
<accession>A0A2D4IVZ3</accession>
<reference evidence="1" key="1">
    <citation type="submission" date="2017-07" db="EMBL/GenBank/DDBJ databases">
        <authorList>
            <person name="Mikheyev A."/>
            <person name="Grau M."/>
        </authorList>
    </citation>
    <scope>NUCLEOTIDE SEQUENCE</scope>
    <source>
        <tissue evidence="1">Venom_gland</tissue>
    </source>
</reference>
<protein>
    <submittedName>
        <fullName evidence="1">Uncharacterized protein</fullName>
    </submittedName>
</protein>
<organism evidence="1">
    <name type="scientific">Micrurus lemniscatus lemniscatus</name>
    <dbReference type="NCBI Taxonomy" id="129467"/>
    <lineage>
        <taxon>Eukaryota</taxon>
        <taxon>Metazoa</taxon>
        <taxon>Chordata</taxon>
        <taxon>Craniata</taxon>
        <taxon>Vertebrata</taxon>
        <taxon>Euteleostomi</taxon>
        <taxon>Lepidosauria</taxon>
        <taxon>Squamata</taxon>
        <taxon>Bifurcata</taxon>
        <taxon>Unidentata</taxon>
        <taxon>Episquamata</taxon>
        <taxon>Toxicofera</taxon>
        <taxon>Serpentes</taxon>
        <taxon>Colubroidea</taxon>
        <taxon>Elapidae</taxon>
        <taxon>Elapinae</taxon>
        <taxon>Micrurus</taxon>
    </lineage>
</organism>
<reference evidence="1" key="2">
    <citation type="submission" date="2017-11" db="EMBL/GenBank/DDBJ databases">
        <title>Coralsnake Venomics: Analyses of Venom Gland Transcriptomes and Proteomes of Six Brazilian Taxa.</title>
        <authorList>
            <person name="Aird S.D."/>
            <person name="Jorge da Silva N."/>
            <person name="Qiu L."/>
            <person name="Villar-Briones A."/>
            <person name="Aparecida-Saddi V."/>
            <person name="Campos-Telles M.P."/>
            <person name="Grau M."/>
            <person name="Mikheyev A.S."/>
        </authorList>
    </citation>
    <scope>NUCLEOTIDE SEQUENCE</scope>
    <source>
        <tissue evidence="1">Venom_gland</tissue>
    </source>
</reference>
<sequence>MCLRVCCTQAVPDMLTPHKSCVVLEVWLETHNLIGDTGILTPCPSQIRILYPSLCSPWGHDLEYTCKVSAALQLIDVNTLFQTQNMLVIEKAGPGPYKCD</sequence>
<name>A0A2D4IVZ3_MICLE</name>
<evidence type="ECO:0000313" key="1">
    <source>
        <dbReference type="EMBL" id="LAA88244.1"/>
    </source>
</evidence>
<dbReference type="EMBL" id="IACK01123775">
    <property type="protein sequence ID" value="LAA88244.1"/>
    <property type="molecule type" value="Transcribed_RNA"/>
</dbReference>
<proteinExistence type="predicted"/>